<name>A0A8J3ZPD0_9ACTN</name>
<dbReference type="InterPro" id="IPR008928">
    <property type="entry name" value="6-hairpin_glycosidase_sf"/>
</dbReference>
<dbReference type="Proteomes" id="UP000635606">
    <property type="component" value="Unassembled WGS sequence"/>
</dbReference>
<dbReference type="Gene3D" id="1.50.10.10">
    <property type="match status" value="1"/>
</dbReference>
<dbReference type="AlphaFoldDB" id="A0A8J3ZPD0"/>
<comment type="caution">
    <text evidence="3">The sequence shown here is derived from an EMBL/GenBank/DDBJ whole genome shotgun (WGS) entry which is preliminary data.</text>
</comment>
<evidence type="ECO:0000313" key="3">
    <source>
        <dbReference type="EMBL" id="GIJ67381.1"/>
    </source>
</evidence>
<dbReference type="GO" id="GO:0000272">
    <property type="term" value="P:polysaccharide catabolic process"/>
    <property type="evidence" value="ECO:0007669"/>
    <property type="project" value="TreeGrafter"/>
</dbReference>
<evidence type="ECO:0000256" key="2">
    <source>
        <dbReference type="ARBA" id="ARBA00038358"/>
    </source>
</evidence>
<evidence type="ECO:0000256" key="1">
    <source>
        <dbReference type="ARBA" id="ARBA00022801"/>
    </source>
</evidence>
<protein>
    <submittedName>
        <fullName evidence="3">Glucuronyl hydrolase</fullName>
    </submittedName>
</protein>
<keyword evidence="4" id="KW-1185">Reference proteome</keyword>
<gene>
    <name evidence="3" type="ORF">Voc01_022980</name>
</gene>
<evidence type="ECO:0000313" key="4">
    <source>
        <dbReference type="Proteomes" id="UP000635606"/>
    </source>
</evidence>
<sequence>MEIDEKLTPTDLLPKIDRLWAASGGKIESIEQTCPPSEGAPVFTVDGRYTARGWTEWTEGFRYGAALLQFDATGDERFLTIGRDATFERMASHVSHVGVHDHGFTNVSTYGALLRLLHEGRVEGDRAAYEIALKVSGAVQAARWRTTADGTGYIYSFNGPQSLFVDTIRSCRALAMAHQLGHVLMGEQDKPVSLLGRLVEHAANTAKWNIFHGTGRDRYDVRGRTAHESIFNVNDGAFRCPSTQQGYSAFTTWTRGLAWAMAGYPELLEWVATRSDEELETVGGRESVTAMMLDAATATCDFYLANTPTDGVPYWDTGAPGLAAMGDYLDRPADPFNDHEPVDSSAAAIAAQGLLRLGRYLGDAGTKYWQAGLTVCDTLFGEPYLSTDPSHQGLLLHSVYHWPNGWDHVAPGQRVPNGEACMWGDYHLREVALYVGRVARDEPYYTFFGGSR</sequence>
<dbReference type="PANTHER" id="PTHR36845:SF1">
    <property type="entry name" value="HYDROLASE, PUTATIVE (AFU_ORTHOLOGUE AFUA_7G05090)-RELATED"/>
    <property type="match status" value="1"/>
</dbReference>
<dbReference type="InterPro" id="IPR052369">
    <property type="entry name" value="UG_Glycosaminoglycan_Hydrolase"/>
</dbReference>
<organism evidence="3 4">
    <name type="scientific">Virgisporangium ochraceum</name>
    <dbReference type="NCBI Taxonomy" id="65505"/>
    <lineage>
        <taxon>Bacteria</taxon>
        <taxon>Bacillati</taxon>
        <taxon>Actinomycetota</taxon>
        <taxon>Actinomycetes</taxon>
        <taxon>Micromonosporales</taxon>
        <taxon>Micromonosporaceae</taxon>
        <taxon>Virgisporangium</taxon>
    </lineage>
</organism>
<accession>A0A8J3ZPD0</accession>
<keyword evidence="1 3" id="KW-0378">Hydrolase</keyword>
<dbReference type="EMBL" id="BOPH01000025">
    <property type="protein sequence ID" value="GIJ67381.1"/>
    <property type="molecule type" value="Genomic_DNA"/>
</dbReference>
<dbReference type="PANTHER" id="PTHR36845">
    <property type="entry name" value="HYDROLASE, PUTATIVE (AFU_ORTHOLOGUE AFUA_7G05090)-RELATED"/>
    <property type="match status" value="1"/>
</dbReference>
<reference evidence="3" key="1">
    <citation type="submission" date="2021-01" db="EMBL/GenBank/DDBJ databases">
        <title>Whole genome shotgun sequence of Virgisporangium ochraceum NBRC 16418.</title>
        <authorList>
            <person name="Komaki H."/>
            <person name="Tamura T."/>
        </authorList>
    </citation>
    <scope>NUCLEOTIDE SEQUENCE</scope>
    <source>
        <strain evidence="3">NBRC 16418</strain>
    </source>
</reference>
<dbReference type="SUPFAM" id="SSF48208">
    <property type="entry name" value="Six-hairpin glycosidases"/>
    <property type="match status" value="1"/>
</dbReference>
<dbReference type="InterPro" id="IPR012341">
    <property type="entry name" value="6hp_glycosidase-like_sf"/>
</dbReference>
<dbReference type="GO" id="GO:0052757">
    <property type="term" value="F:chondroitin hydrolase activity"/>
    <property type="evidence" value="ECO:0007669"/>
    <property type="project" value="TreeGrafter"/>
</dbReference>
<proteinExistence type="inferred from homology"/>
<comment type="similarity">
    <text evidence="2">Belongs to the glycosyl hydrolase 88 family.</text>
</comment>